<reference evidence="2 3" key="1">
    <citation type="submission" date="2020-08" db="EMBL/GenBank/DDBJ databases">
        <title>Genomic Encyclopedia of Type Strains, Phase IV (KMG-V): Genome sequencing to study the core and pangenomes of soil and plant-associated prokaryotes.</title>
        <authorList>
            <person name="Whitman W."/>
        </authorList>
    </citation>
    <scope>NUCLEOTIDE SEQUENCE [LARGE SCALE GENOMIC DNA]</scope>
    <source>
        <strain evidence="2 3">X5P2</strain>
    </source>
</reference>
<evidence type="ECO:0000313" key="2">
    <source>
        <dbReference type="EMBL" id="MBB5330267.1"/>
    </source>
</evidence>
<dbReference type="InterPro" id="IPR000014">
    <property type="entry name" value="PAS"/>
</dbReference>
<dbReference type="Proteomes" id="UP000535182">
    <property type="component" value="Unassembled WGS sequence"/>
</dbReference>
<dbReference type="RefSeq" id="WP_183979553.1">
    <property type="nucleotide sequence ID" value="NZ_JACHEB010000009.1"/>
</dbReference>
<dbReference type="SUPFAM" id="SSF55785">
    <property type="entry name" value="PYP-like sensor domain (PAS domain)"/>
    <property type="match status" value="1"/>
</dbReference>
<evidence type="ECO:0000259" key="1">
    <source>
        <dbReference type="Pfam" id="PF13426"/>
    </source>
</evidence>
<organism evidence="2 3">
    <name type="scientific">Tunturiibacter gelidiferens</name>
    <dbReference type="NCBI Taxonomy" id="3069689"/>
    <lineage>
        <taxon>Bacteria</taxon>
        <taxon>Pseudomonadati</taxon>
        <taxon>Acidobacteriota</taxon>
        <taxon>Terriglobia</taxon>
        <taxon>Terriglobales</taxon>
        <taxon>Acidobacteriaceae</taxon>
        <taxon>Tunturiibacter</taxon>
    </lineage>
</organism>
<proteinExistence type="predicted"/>
<dbReference type="CDD" id="cd00130">
    <property type="entry name" value="PAS"/>
    <property type="match status" value="1"/>
</dbReference>
<keyword evidence="3" id="KW-1185">Reference proteome</keyword>
<dbReference type="Gene3D" id="3.30.450.20">
    <property type="entry name" value="PAS domain"/>
    <property type="match status" value="1"/>
</dbReference>
<dbReference type="AlphaFoldDB" id="A0A9X0QGX7"/>
<dbReference type="EMBL" id="JACHEB010000009">
    <property type="protein sequence ID" value="MBB5330267.1"/>
    <property type="molecule type" value="Genomic_DNA"/>
</dbReference>
<dbReference type="Pfam" id="PF13426">
    <property type="entry name" value="PAS_9"/>
    <property type="match status" value="1"/>
</dbReference>
<name>A0A9X0QGX7_9BACT</name>
<comment type="caution">
    <text evidence="2">The sequence shown here is derived from an EMBL/GenBank/DDBJ whole genome shotgun (WGS) entry which is preliminary data.</text>
</comment>
<accession>A0A9X0QGX7</accession>
<evidence type="ECO:0000313" key="3">
    <source>
        <dbReference type="Proteomes" id="UP000535182"/>
    </source>
</evidence>
<dbReference type="InterPro" id="IPR035965">
    <property type="entry name" value="PAS-like_dom_sf"/>
</dbReference>
<gene>
    <name evidence="2" type="ORF">HDF14_003900</name>
</gene>
<feature type="domain" description="PAS" evidence="1">
    <location>
        <begin position="15"/>
        <end position="90"/>
    </location>
</feature>
<protein>
    <submittedName>
        <fullName evidence="2">PAS domain-containing protein</fullName>
    </submittedName>
</protein>
<sequence>MDNLDDLLQLVTSPAYFFDRDSHQIIACNQQFATLMQYEIKDLLTMSVEQLRPPEEIPLLARAIAASPPEGAVEWRYRTRSGTILFVQLIYRNSMYIDKASGLNREVRMVVISKWDTTPVKSAEDLFGS</sequence>